<keyword evidence="1" id="KW-0472">Membrane</keyword>
<dbReference type="SUPFAM" id="SSF56601">
    <property type="entry name" value="beta-lactamase/transpeptidase-like"/>
    <property type="match status" value="1"/>
</dbReference>
<dbReference type="PANTHER" id="PTHR46825:SF9">
    <property type="entry name" value="BETA-LACTAMASE-RELATED DOMAIN-CONTAINING PROTEIN"/>
    <property type="match status" value="1"/>
</dbReference>
<protein>
    <submittedName>
        <fullName evidence="3">FmtA-like protein</fullName>
    </submittedName>
</protein>
<dbReference type="PANTHER" id="PTHR46825">
    <property type="entry name" value="D-ALANYL-D-ALANINE-CARBOXYPEPTIDASE/ENDOPEPTIDASE AMPH"/>
    <property type="match status" value="1"/>
</dbReference>
<sequence length="668" mass="75734">MKKSTTYMQRFLIIFIVIAYVLPSLCFQIKSLAHILSTKQTVTTKESKEKNSISLLGNNNKEPLNKDSVEKFADGLFNEQIKKFNVPGAVFAVVKDNTVLFEKGYGYSDIDKKIPVDPKTTVFRVASISKLFTATAVMQLKEKGKVNLKEDVNKYLKDFKIENKYSKPVTLENLLTHTAGFDERIMGESVTKSYLQEKPLKDNLISRLRPLIREPGEAPQYSNYGMSVAGYVVESMTGTPFNKYMEDNILKPLHMNNSSFSFNKKILDNLSKGYSYKNGIYKKVPVYGSTFAPVGGLKTTADDMTKFMMAHLNHGTYDNTTILNKDTIGDMHKKHFPLDINIPGLCYGFEENNINGVRVLAHGGNDYGFNSLLFLIPGSNLGFFISTNGDNGANICGSMANEFMSKYYSQSKAQTSINDEVKFTKSNLKELKGVYQASRYPRNEIGKLVKLAPLLVPTLNIKSKSDSLIVKYPGGQDLYKEIEPLLFKNVERGDTIAFKANKQGNISYMFYPGSPIAYEKIHWYENPLLHKIIFVLFSILFLGLFITMILINLRKKANKEPLLFKYHRWILPSICILNLVFLLGMAKECIVLSSSPTFLPELPKMMIYLLVIPIITTIITFALMISTLIYWNKEKSNSGILVRNILICCVFLIFSLFLNYWNLLGFKF</sequence>
<comment type="caution">
    <text evidence="3">The sequence shown here is derived from an EMBL/GenBank/DDBJ whole genome shotgun (WGS) entry which is preliminary data.</text>
</comment>
<dbReference type="InterPro" id="IPR001466">
    <property type="entry name" value="Beta-lactam-related"/>
</dbReference>
<feature type="transmembrane region" description="Helical" evidence="1">
    <location>
        <begin position="566"/>
        <end position="586"/>
    </location>
</feature>
<evidence type="ECO:0000313" key="3">
    <source>
        <dbReference type="EMBL" id="GCD11079.1"/>
    </source>
</evidence>
<dbReference type="EMBL" id="BHYK01000014">
    <property type="protein sequence ID" value="GCD11079.1"/>
    <property type="molecule type" value="Genomic_DNA"/>
</dbReference>
<feature type="domain" description="Beta-lactamase-related" evidence="2">
    <location>
        <begin position="76"/>
        <end position="392"/>
    </location>
</feature>
<name>A0A401UNH2_9CLOT</name>
<proteinExistence type="predicted"/>
<dbReference type="Gene3D" id="3.40.710.10">
    <property type="entry name" value="DD-peptidase/beta-lactamase superfamily"/>
    <property type="match status" value="1"/>
</dbReference>
<feature type="transmembrane region" description="Helical" evidence="1">
    <location>
        <begin position="532"/>
        <end position="554"/>
    </location>
</feature>
<gene>
    <name evidence="3" type="ORF">Ctaglu_27020</name>
</gene>
<dbReference type="InterPro" id="IPR050491">
    <property type="entry name" value="AmpC-like"/>
</dbReference>
<feature type="transmembrane region" description="Helical" evidence="1">
    <location>
        <begin position="606"/>
        <end position="629"/>
    </location>
</feature>
<evidence type="ECO:0000259" key="2">
    <source>
        <dbReference type="Pfam" id="PF00144"/>
    </source>
</evidence>
<dbReference type="RefSeq" id="WP_125002560.1">
    <property type="nucleotide sequence ID" value="NZ_BHYK01000014.1"/>
</dbReference>
<reference evidence="3 4" key="1">
    <citation type="submission" date="2018-11" db="EMBL/GenBank/DDBJ databases">
        <title>Genome sequencing and assembly of Clostridium tagluense strain A121.</title>
        <authorList>
            <person name="Murakami T."/>
            <person name="Segawa T."/>
            <person name="Shcherbakova V.A."/>
            <person name="Mori H."/>
            <person name="Yoshimura Y."/>
        </authorList>
    </citation>
    <scope>NUCLEOTIDE SEQUENCE [LARGE SCALE GENOMIC DNA]</scope>
    <source>
        <strain evidence="3 4">A121</strain>
    </source>
</reference>
<dbReference type="AlphaFoldDB" id="A0A401UNH2"/>
<dbReference type="Pfam" id="PF00144">
    <property type="entry name" value="Beta-lactamase"/>
    <property type="match status" value="1"/>
</dbReference>
<keyword evidence="1" id="KW-1133">Transmembrane helix</keyword>
<feature type="transmembrane region" description="Helical" evidence="1">
    <location>
        <begin position="641"/>
        <end position="661"/>
    </location>
</feature>
<dbReference type="InterPro" id="IPR012338">
    <property type="entry name" value="Beta-lactam/transpept-like"/>
</dbReference>
<evidence type="ECO:0000256" key="1">
    <source>
        <dbReference type="SAM" id="Phobius"/>
    </source>
</evidence>
<accession>A0A401UNH2</accession>
<organism evidence="3 4">
    <name type="scientific">Clostridium tagluense</name>
    <dbReference type="NCBI Taxonomy" id="360422"/>
    <lineage>
        <taxon>Bacteria</taxon>
        <taxon>Bacillati</taxon>
        <taxon>Bacillota</taxon>
        <taxon>Clostridia</taxon>
        <taxon>Eubacteriales</taxon>
        <taxon>Clostridiaceae</taxon>
        <taxon>Clostridium</taxon>
    </lineage>
</organism>
<evidence type="ECO:0000313" key="4">
    <source>
        <dbReference type="Proteomes" id="UP000287872"/>
    </source>
</evidence>
<dbReference type="Proteomes" id="UP000287872">
    <property type="component" value="Unassembled WGS sequence"/>
</dbReference>
<keyword evidence="1" id="KW-0812">Transmembrane</keyword>
<dbReference type="OrthoDB" id="9797709at2"/>
<keyword evidence="4" id="KW-1185">Reference proteome</keyword>